<keyword evidence="4" id="KW-0336">GPI-anchor</keyword>
<dbReference type="EMBL" id="WHWC01000017">
    <property type="protein sequence ID" value="KAG8365872.1"/>
    <property type="molecule type" value="Genomic_DNA"/>
</dbReference>
<evidence type="ECO:0000313" key="12">
    <source>
        <dbReference type="Proteomes" id="UP000826271"/>
    </source>
</evidence>
<keyword evidence="9" id="KW-0472">Membrane</keyword>
<dbReference type="SMART" id="SM00499">
    <property type="entry name" value="AAI"/>
    <property type="match status" value="1"/>
</dbReference>
<protein>
    <recommendedName>
        <fullName evidence="10">Bifunctional inhibitor/plant lipid transfer protein/seed storage helical domain-containing protein</fullName>
    </recommendedName>
</protein>
<dbReference type="AlphaFoldDB" id="A0AAV6WBQ4"/>
<gene>
    <name evidence="11" type="ORF">BUALT_Bualt17G0017100</name>
</gene>
<keyword evidence="7" id="KW-0325">Glycoprotein</keyword>
<evidence type="ECO:0000256" key="1">
    <source>
        <dbReference type="ARBA" id="ARBA00004609"/>
    </source>
</evidence>
<dbReference type="Gene3D" id="1.10.110.10">
    <property type="entry name" value="Plant lipid-transfer and hydrophobic proteins"/>
    <property type="match status" value="1"/>
</dbReference>
<evidence type="ECO:0000256" key="6">
    <source>
        <dbReference type="ARBA" id="ARBA00023157"/>
    </source>
</evidence>
<evidence type="ECO:0000256" key="2">
    <source>
        <dbReference type="ARBA" id="ARBA00009748"/>
    </source>
</evidence>
<keyword evidence="9" id="KW-0812">Transmembrane</keyword>
<dbReference type="Pfam" id="PF14368">
    <property type="entry name" value="LTP_2"/>
    <property type="match status" value="1"/>
</dbReference>
<feature type="domain" description="Bifunctional inhibitor/plant lipid transfer protein/seed storage helical" evidence="10">
    <location>
        <begin position="36"/>
        <end position="118"/>
    </location>
</feature>
<dbReference type="InterPro" id="IPR043325">
    <property type="entry name" value="LTSS"/>
</dbReference>
<dbReference type="GO" id="GO:0098552">
    <property type="term" value="C:side of membrane"/>
    <property type="evidence" value="ECO:0007669"/>
    <property type="project" value="UniProtKB-KW"/>
</dbReference>
<dbReference type="GO" id="GO:0005886">
    <property type="term" value="C:plasma membrane"/>
    <property type="evidence" value="ECO:0007669"/>
    <property type="project" value="UniProtKB-SubCell"/>
</dbReference>
<proteinExistence type="inferred from homology"/>
<organism evidence="11 12">
    <name type="scientific">Buddleja alternifolia</name>
    <dbReference type="NCBI Taxonomy" id="168488"/>
    <lineage>
        <taxon>Eukaryota</taxon>
        <taxon>Viridiplantae</taxon>
        <taxon>Streptophyta</taxon>
        <taxon>Embryophyta</taxon>
        <taxon>Tracheophyta</taxon>
        <taxon>Spermatophyta</taxon>
        <taxon>Magnoliopsida</taxon>
        <taxon>eudicotyledons</taxon>
        <taxon>Gunneridae</taxon>
        <taxon>Pentapetalae</taxon>
        <taxon>asterids</taxon>
        <taxon>lamiids</taxon>
        <taxon>Lamiales</taxon>
        <taxon>Scrophulariaceae</taxon>
        <taxon>Buddlejeae</taxon>
        <taxon>Buddleja</taxon>
    </lineage>
</organism>
<reference evidence="11" key="1">
    <citation type="submission" date="2019-10" db="EMBL/GenBank/DDBJ databases">
        <authorList>
            <person name="Zhang R."/>
            <person name="Pan Y."/>
            <person name="Wang J."/>
            <person name="Ma R."/>
            <person name="Yu S."/>
        </authorList>
    </citation>
    <scope>NUCLEOTIDE SEQUENCE</scope>
    <source>
        <strain evidence="11">LA-IB0</strain>
        <tissue evidence="11">Leaf</tissue>
    </source>
</reference>
<keyword evidence="5" id="KW-0732">Signal</keyword>
<dbReference type="CDD" id="cd00010">
    <property type="entry name" value="AAI_LTSS"/>
    <property type="match status" value="1"/>
</dbReference>
<dbReference type="Proteomes" id="UP000826271">
    <property type="component" value="Unassembled WGS sequence"/>
</dbReference>
<keyword evidence="8" id="KW-0449">Lipoprotein</keyword>
<evidence type="ECO:0000256" key="5">
    <source>
        <dbReference type="ARBA" id="ARBA00022729"/>
    </source>
</evidence>
<evidence type="ECO:0000259" key="10">
    <source>
        <dbReference type="SMART" id="SM00499"/>
    </source>
</evidence>
<evidence type="ECO:0000313" key="11">
    <source>
        <dbReference type="EMBL" id="KAG8365872.1"/>
    </source>
</evidence>
<dbReference type="InterPro" id="IPR036312">
    <property type="entry name" value="Bifun_inhib/LTP/seed_sf"/>
</dbReference>
<feature type="transmembrane region" description="Helical" evidence="9">
    <location>
        <begin position="168"/>
        <end position="186"/>
    </location>
</feature>
<dbReference type="SUPFAM" id="SSF47699">
    <property type="entry name" value="Bifunctional inhibitor/lipid-transfer protein/seed storage 2S albumin"/>
    <property type="match status" value="1"/>
</dbReference>
<keyword evidence="3" id="KW-1003">Cell membrane</keyword>
<keyword evidence="12" id="KW-1185">Reference proteome</keyword>
<comment type="similarity">
    <text evidence="2">Belongs to the plant LTP family.</text>
</comment>
<keyword evidence="9" id="KW-1133">Transmembrane helix</keyword>
<dbReference type="InterPro" id="IPR016140">
    <property type="entry name" value="Bifunc_inhib/LTP/seed_store"/>
</dbReference>
<evidence type="ECO:0000256" key="8">
    <source>
        <dbReference type="ARBA" id="ARBA00023288"/>
    </source>
</evidence>
<dbReference type="PANTHER" id="PTHR33044">
    <property type="entry name" value="BIFUNCTIONAL INHIBITOR/LIPID-TRANSFER PROTEIN/SEED STORAGE 2S ALBUMIN SUPERFAMILY PROTEIN-RELATED"/>
    <property type="match status" value="1"/>
</dbReference>
<keyword evidence="6" id="KW-1015">Disulfide bond</keyword>
<evidence type="ECO:0000256" key="9">
    <source>
        <dbReference type="SAM" id="Phobius"/>
    </source>
</evidence>
<evidence type="ECO:0000256" key="4">
    <source>
        <dbReference type="ARBA" id="ARBA00022622"/>
    </source>
</evidence>
<evidence type="ECO:0000256" key="7">
    <source>
        <dbReference type="ARBA" id="ARBA00023180"/>
    </source>
</evidence>
<accession>A0AAV6WBQ4</accession>
<evidence type="ECO:0000256" key="3">
    <source>
        <dbReference type="ARBA" id="ARBA00022475"/>
    </source>
</evidence>
<sequence>MEEEKKKMSTVILGSALCFLVVGAAAATDATLSQKCLAQFQKVAMCLPFVTEKAPAPTKDCCAAATDLKDTDPACLCYIVQQIHNGSSQAIKSMGIQESRLLQLPSACKLANASVAECPRLLHLAPNSPDAAIFTNTTSAAATTSPGTGTPSLMPASNGFWHNPQLRASLFIATSIFFVAFPPGLLSM</sequence>
<comment type="subcellular location">
    <subcellularLocation>
        <location evidence="1">Cell membrane</location>
        <topology evidence="1">Lipid-anchor</topology>
        <topology evidence="1">GPI-anchor</topology>
    </subcellularLocation>
</comment>
<name>A0AAV6WBQ4_9LAMI</name>
<comment type="caution">
    <text evidence="11">The sequence shown here is derived from an EMBL/GenBank/DDBJ whole genome shotgun (WGS) entry which is preliminary data.</text>
</comment>